<dbReference type="InterPro" id="IPR005103">
    <property type="entry name" value="AA9_LPMO"/>
</dbReference>
<keyword evidence="4" id="KW-1015">Disulfide bond</keyword>
<evidence type="ECO:0000256" key="2">
    <source>
        <dbReference type="ARBA" id="ARBA00004613"/>
    </source>
</evidence>
<dbReference type="Gene3D" id="2.70.50.70">
    <property type="match status" value="1"/>
</dbReference>
<evidence type="ECO:0000256" key="4">
    <source>
        <dbReference type="ARBA" id="ARBA00023157"/>
    </source>
</evidence>
<dbReference type="GO" id="GO:0004497">
    <property type="term" value="F:monooxygenase activity"/>
    <property type="evidence" value="ECO:0007669"/>
    <property type="project" value="UniProtKB-KW"/>
</dbReference>
<dbReference type="PANTHER" id="PTHR33353">
    <property type="entry name" value="PUTATIVE (AFU_ORTHOLOGUE AFUA_1G12560)-RELATED"/>
    <property type="match status" value="1"/>
</dbReference>
<dbReference type="EMBL" id="MU005597">
    <property type="protein sequence ID" value="KAF2680417.1"/>
    <property type="molecule type" value="Genomic_DNA"/>
</dbReference>
<comment type="subcellular location">
    <subcellularLocation>
        <location evidence="2">Secreted</location>
    </subcellularLocation>
</comment>
<sequence length="262" mass="28123">MFVSLFTASLFALIPTISAHARIVNITTSAGTVYTGWDPELALSNAALPPLAAWSASNLGNIFVTPSRFNTSDIACHYNSTPGALHINTTAGDELKMQWNEWPVSHKGPVISYLAACNGSCANADKDTLEWVKIDELGWLNGTGFVGLGGTWASDVLIANHASWTVKIPELMAEGNYVLRHEIVALHVAEEANGAQAYPQCVNLRVAGSREGKKPEGGVVASRLYGMADKGILVNIHGNVTGYDIPGPRLWSHAVEFRQPNE</sequence>
<dbReference type="Proteomes" id="UP000799291">
    <property type="component" value="Unassembled WGS sequence"/>
</dbReference>
<evidence type="ECO:0000313" key="7">
    <source>
        <dbReference type="EMBL" id="KAF2680417.1"/>
    </source>
</evidence>
<keyword evidence="3" id="KW-0964">Secreted</keyword>
<evidence type="ECO:0000313" key="8">
    <source>
        <dbReference type="Proteomes" id="UP000799291"/>
    </source>
</evidence>
<dbReference type="AlphaFoldDB" id="A0A6G1IQ94"/>
<evidence type="ECO:0000259" key="6">
    <source>
        <dbReference type="Pfam" id="PF03443"/>
    </source>
</evidence>
<evidence type="ECO:0000256" key="1">
    <source>
        <dbReference type="ARBA" id="ARBA00001973"/>
    </source>
</evidence>
<feature type="domain" description="Auxiliary Activity family 9 catalytic" evidence="6">
    <location>
        <begin position="23"/>
        <end position="238"/>
    </location>
</feature>
<accession>A0A6G1IQ94</accession>
<dbReference type="GO" id="GO:0005576">
    <property type="term" value="C:extracellular region"/>
    <property type="evidence" value="ECO:0007669"/>
    <property type="project" value="UniProtKB-SubCell"/>
</dbReference>
<dbReference type="Pfam" id="PF03443">
    <property type="entry name" value="AA9"/>
    <property type="match status" value="1"/>
</dbReference>
<dbReference type="PANTHER" id="PTHR33353:SF34">
    <property type="entry name" value="ENDO-BETA-1,4-GLUCANASE D"/>
    <property type="match status" value="1"/>
</dbReference>
<proteinExistence type="predicted"/>
<keyword evidence="5" id="KW-0732">Signal</keyword>
<evidence type="ECO:0000256" key="5">
    <source>
        <dbReference type="SAM" id="SignalP"/>
    </source>
</evidence>
<comment type="cofactor">
    <cofactor evidence="1">
        <name>Cu(2+)</name>
        <dbReference type="ChEBI" id="CHEBI:29036"/>
    </cofactor>
</comment>
<dbReference type="InterPro" id="IPR049892">
    <property type="entry name" value="AA9"/>
</dbReference>
<dbReference type="CDD" id="cd21175">
    <property type="entry name" value="LPMO_AA9"/>
    <property type="match status" value="1"/>
</dbReference>
<evidence type="ECO:0000256" key="3">
    <source>
        <dbReference type="ARBA" id="ARBA00022525"/>
    </source>
</evidence>
<gene>
    <name evidence="7" type="ORF">K458DRAFT_445342</name>
</gene>
<keyword evidence="7" id="KW-0503">Monooxygenase</keyword>
<protein>
    <submittedName>
        <fullName evidence="7">Lytic polysaccharide monooxygenase</fullName>
    </submittedName>
</protein>
<dbReference type="OrthoDB" id="4849160at2759"/>
<keyword evidence="8" id="KW-1185">Reference proteome</keyword>
<feature type="signal peptide" evidence="5">
    <location>
        <begin position="1"/>
        <end position="21"/>
    </location>
</feature>
<keyword evidence="7" id="KW-0560">Oxidoreductase</keyword>
<feature type="chain" id="PRO_5026159183" evidence="5">
    <location>
        <begin position="22"/>
        <end position="262"/>
    </location>
</feature>
<name>A0A6G1IQ94_9PLEO</name>
<organism evidence="7 8">
    <name type="scientific">Lentithecium fluviatile CBS 122367</name>
    <dbReference type="NCBI Taxonomy" id="1168545"/>
    <lineage>
        <taxon>Eukaryota</taxon>
        <taxon>Fungi</taxon>
        <taxon>Dikarya</taxon>
        <taxon>Ascomycota</taxon>
        <taxon>Pezizomycotina</taxon>
        <taxon>Dothideomycetes</taxon>
        <taxon>Pleosporomycetidae</taxon>
        <taxon>Pleosporales</taxon>
        <taxon>Massarineae</taxon>
        <taxon>Lentitheciaceae</taxon>
        <taxon>Lentithecium</taxon>
    </lineage>
</organism>
<reference evidence="7" key="1">
    <citation type="journal article" date="2020" name="Stud. Mycol.">
        <title>101 Dothideomycetes genomes: a test case for predicting lifestyles and emergence of pathogens.</title>
        <authorList>
            <person name="Haridas S."/>
            <person name="Albert R."/>
            <person name="Binder M."/>
            <person name="Bloem J."/>
            <person name="Labutti K."/>
            <person name="Salamov A."/>
            <person name="Andreopoulos B."/>
            <person name="Baker S."/>
            <person name="Barry K."/>
            <person name="Bills G."/>
            <person name="Bluhm B."/>
            <person name="Cannon C."/>
            <person name="Castanera R."/>
            <person name="Culley D."/>
            <person name="Daum C."/>
            <person name="Ezra D."/>
            <person name="Gonzalez J."/>
            <person name="Henrissat B."/>
            <person name="Kuo A."/>
            <person name="Liang C."/>
            <person name="Lipzen A."/>
            <person name="Lutzoni F."/>
            <person name="Magnuson J."/>
            <person name="Mondo S."/>
            <person name="Nolan M."/>
            <person name="Ohm R."/>
            <person name="Pangilinan J."/>
            <person name="Park H.-J."/>
            <person name="Ramirez L."/>
            <person name="Alfaro M."/>
            <person name="Sun H."/>
            <person name="Tritt A."/>
            <person name="Yoshinaga Y."/>
            <person name="Zwiers L.-H."/>
            <person name="Turgeon B."/>
            <person name="Goodwin S."/>
            <person name="Spatafora J."/>
            <person name="Crous P."/>
            <person name="Grigoriev I."/>
        </authorList>
    </citation>
    <scope>NUCLEOTIDE SEQUENCE</scope>
    <source>
        <strain evidence="7">CBS 122367</strain>
    </source>
</reference>